<dbReference type="EMBL" id="MT144591">
    <property type="protein sequence ID" value="QJH93804.1"/>
    <property type="molecule type" value="Genomic_DNA"/>
</dbReference>
<accession>A0A6H1Z7V3</accession>
<evidence type="ECO:0000313" key="1">
    <source>
        <dbReference type="EMBL" id="QJA43963.1"/>
    </source>
</evidence>
<evidence type="ECO:0000313" key="2">
    <source>
        <dbReference type="EMBL" id="QJH93804.1"/>
    </source>
</evidence>
<organism evidence="1">
    <name type="scientific">viral metagenome</name>
    <dbReference type="NCBI Taxonomy" id="1070528"/>
    <lineage>
        <taxon>unclassified sequences</taxon>
        <taxon>metagenomes</taxon>
        <taxon>organismal metagenomes</taxon>
    </lineage>
</organism>
<proteinExistence type="predicted"/>
<name>A0A6H1Z7V3_9ZZZZ</name>
<gene>
    <name evidence="1" type="ORF">TM448A00065_0009</name>
    <name evidence="2" type="ORF">TM448B00134_0098</name>
</gene>
<dbReference type="AlphaFoldDB" id="A0A6H1Z7V3"/>
<protein>
    <submittedName>
        <fullName evidence="1">Uncharacterized protein</fullName>
    </submittedName>
</protein>
<sequence>MKTTDSKSHTEQEIRSAIRQGKTLCHLDSGNSGNDDILIGGESEVRADVEGWALSCGYCEDGSDLWEGQGWTLRVMDPSELDDLEAGA</sequence>
<reference evidence="1" key="1">
    <citation type="submission" date="2020-03" db="EMBL/GenBank/DDBJ databases">
        <title>The deep terrestrial virosphere.</title>
        <authorList>
            <person name="Holmfeldt K."/>
            <person name="Nilsson E."/>
            <person name="Simone D."/>
            <person name="Lopez-Fernandez M."/>
            <person name="Wu X."/>
            <person name="de Brujin I."/>
            <person name="Lundin D."/>
            <person name="Andersson A."/>
            <person name="Bertilsson S."/>
            <person name="Dopson M."/>
        </authorList>
    </citation>
    <scope>NUCLEOTIDE SEQUENCE</scope>
    <source>
        <strain evidence="1">TM448A00065</strain>
        <strain evidence="2">TM448B00134</strain>
    </source>
</reference>
<dbReference type="EMBL" id="MT143972">
    <property type="protein sequence ID" value="QJA43963.1"/>
    <property type="molecule type" value="Genomic_DNA"/>
</dbReference>